<dbReference type="EMBL" id="SLXQ01000003">
    <property type="protein sequence ID" value="TCP54225.1"/>
    <property type="molecule type" value="Genomic_DNA"/>
</dbReference>
<gene>
    <name evidence="2" type="ORF">EV191_103269</name>
</gene>
<reference evidence="2 3" key="1">
    <citation type="submission" date="2019-03" db="EMBL/GenBank/DDBJ databases">
        <title>Genomic Encyclopedia of Type Strains, Phase IV (KMG-IV): sequencing the most valuable type-strain genomes for metagenomic binning, comparative biology and taxonomic classification.</title>
        <authorList>
            <person name="Goeker M."/>
        </authorList>
    </citation>
    <scope>NUCLEOTIDE SEQUENCE [LARGE SCALE GENOMIC DNA]</scope>
    <source>
        <strain evidence="2 3">DSM 45765</strain>
    </source>
</reference>
<evidence type="ECO:0000313" key="2">
    <source>
        <dbReference type="EMBL" id="TCP54225.1"/>
    </source>
</evidence>
<dbReference type="Proteomes" id="UP000294911">
    <property type="component" value="Unassembled WGS sequence"/>
</dbReference>
<evidence type="ECO:0000256" key="1">
    <source>
        <dbReference type="SAM" id="SignalP"/>
    </source>
</evidence>
<comment type="caution">
    <text evidence="2">The sequence shown here is derived from an EMBL/GenBank/DDBJ whole genome shotgun (WGS) entry which is preliminary data.</text>
</comment>
<organism evidence="2 3">
    <name type="scientific">Tamaricihabitans halophyticus</name>
    <dbReference type="NCBI Taxonomy" id="1262583"/>
    <lineage>
        <taxon>Bacteria</taxon>
        <taxon>Bacillati</taxon>
        <taxon>Actinomycetota</taxon>
        <taxon>Actinomycetes</taxon>
        <taxon>Pseudonocardiales</taxon>
        <taxon>Pseudonocardiaceae</taxon>
        <taxon>Tamaricihabitans</taxon>
    </lineage>
</organism>
<feature type="signal peptide" evidence="1">
    <location>
        <begin position="1"/>
        <end position="30"/>
    </location>
</feature>
<dbReference type="RefSeq" id="WP_243658895.1">
    <property type="nucleotide sequence ID" value="NZ_SLXQ01000003.1"/>
</dbReference>
<evidence type="ECO:0008006" key="4">
    <source>
        <dbReference type="Google" id="ProtNLM"/>
    </source>
</evidence>
<accession>A0A4R2R4C9</accession>
<evidence type="ECO:0000313" key="3">
    <source>
        <dbReference type="Proteomes" id="UP000294911"/>
    </source>
</evidence>
<sequence length="133" mass="13962">MTGRSLFGKAFALLAGALMTLLLVAAPASATTTPEPSAAEPALVHATENNDCKLNVRTGPSTSYQALITLTCANYTTCVQADGDSPCAPYVVGEEYSCVGANNKQVTDNRWAEVAWRAPEKAYVAVACAAFRE</sequence>
<keyword evidence="1" id="KW-0732">Signal</keyword>
<dbReference type="AlphaFoldDB" id="A0A4R2R4C9"/>
<keyword evidence="3" id="KW-1185">Reference proteome</keyword>
<proteinExistence type="predicted"/>
<feature type="chain" id="PRO_5020390527" description="Secreted protein" evidence="1">
    <location>
        <begin position="31"/>
        <end position="133"/>
    </location>
</feature>
<protein>
    <recommendedName>
        <fullName evidence="4">Secreted protein</fullName>
    </recommendedName>
</protein>
<name>A0A4R2R4C9_9PSEU</name>